<evidence type="ECO:0000256" key="1">
    <source>
        <dbReference type="SAM" id="Phobius"/>
    </source>
</evidence>
<gene>
    <name evidence="3" type="ORF">N7548_01580</name>
</gene>
<dbReference type="SUPFAM" id="SSF55073">
    <property type="entry name" value="Nucleotide cyclase"/>
    <property type="match status" value="1"/>
</dbReference>
<keyword evidence="4" id="KW-1185">Reference proteome</keyword>
<dbReference type="InterPro" id="IPR043128">
    <property type="entry name" value="Rev_trsase/Diguanyl_cyclase"/>
</dbReference>
<dbReference type="Proteomes" id="UP001177160">
    <property type="component" value="Unassembled WGS sequence"/>
</dbReference>
<feature type="transmembrane region" description="Helical" evidence="1">
    <location>
        <begin position="67"/>
        <end position="87"/>
    </location>
</feature>
<feature type="transmembrane region" description="Helical" evidence="1">
    <location>
        <begin position="20"/>
        <end position="37"/>
    </location>
</feature>
<reference evidence="3" key="1">
    <citation type="submission" date="2022-09" db="EMBL/GenBank/DDBJ databases">
        <title>Novel Mycoplasma species identified in domestic and wild animals.</title>
        <authorList>
            <person name="Volokhov D.V."/>
            <person name="Furtak V.A."/>
            <person name="Zagorodnyaya T.A."/>
        </authorList>
    </citation>
    <scope>NUCLEOTIDE SEQUENCE</scope>
    <source>
        <strain evidence="3">Oakley</strain>
    </source>
</reference>
<dbReference type="PROSITE" id="PS50887">
    <property type="entry name" value="GGDEF"/>
    <property type="match status" value="1"/>
</dbReference>
<keyword evidence="1" id="KW-1133">Transmembrane helix</keyword>
<dbReference type="InterPro" id="IPR000160">
    <property type="entry name" value="GGDEF_dom"/>
</dbReference>
<organism evidence="3 4">
    <name type="scientific">Paracholeplasma manati</name>
    <dbReference type="NCBI Taxonomy" id="591373"/>
    <lineage>
        <taxon>Bacteria</taxon>
        <taxon>Bacillati</taxon>
        <taxon>Mycoplasmatota</taxon>
        <taxon>Mollicutes</taxon>
        <taxon>Acholeplasmatales</taxon>
        <taxon>Acholeplasmataceae</taxon>
        <taxon>Paracholeplasma</taxon>
    </lineage>
</organism>
<sequence length="350" mass="40802">MNRLFRDMCKNDGLRQRFMISISAIQVVFSIIVMIILNIQPILWVNVFGLVSLLMSFYVIKQKRAYILYAAFTLYASGSILFTTRFLEKGYGFVYYLIVIIPFGFVILYDIVSFKKMVMSTMAGSLIALITYVLYHLLINEYQPVSGGSPLFQEAVLYINIFMIMVLLFVFSLMFSFRLECSKEREKLMRDQLSYEASHDKLTRLYNRKFIDTLIEPIQRAVGEVYIILADLNDFKKINDTYGHSVGDQVLFDVTNRIQKHLPKEAYALRWGGEEFIVVCLNQNQETIQTYIHEVKQSIEQIRYTEYPNLSISIAMGLSNYNPTQTIDQTIQKADHAMYQDKKEYKGLNR</sequence>
<proteinExistence type="predicted"/>
<comment type="caution">
    <text evidence="3">The sequence shown here is derived from an EMBL/GenBank/DDBJ whole genome shotgun (WGS) entry which is preliminary data.</text>
</comment>
<protein>
    <submittedName>
        <fullName evidence="3">GGDEF domain-containing protein</fullName>
    </submittedName>
</protein>
<dbReference type="Gene3D" id="3.30.70.270">
    <property type="match status" value="1"/>
</dbReference>
<evidence type="ECO:0000313" key="3">
    <source>
        <dbReference type="EMBL" id="MCV2231519.1"/>
    </source>
</evidence>
<dbReference type="InterPro" id="IPR029787">
    <property type="entry name" value="Nucleotide_cyclase"/>
</dbReference>
<dbReference type="RefSeq" id="WP_263607641.1">
    <property type="nucleotide sequence ID" value="NZ_JAOVQM010000001.1"/>
</dbReference>
<dbReference type="PANTHER" id="PTHR45138:SF9">
    <property type="entry name" value="DIGUANYLATE CYCLASE DGCM-RELATED"/>
    <property type="match status" value="1"/>
</dbReference>
<dbReference type="InterPro" id="IPR050469">
    <property type="entry name" value="Diguanylate_Cyclase"/>
</dbReference>
<dbReference type="PANTHER" id="PTHR45138">
    <property type="entry name" value="REGULATORY COMPONENTS OF SENSORY TRANSDUCTION SYSTEM"/>
    <property type="match status" value="1"/>
</dbReference>
<dbReference type="Pfam" id="PF00990">
    <property type="entry name" value="GGDEF"/>
    <property type="match status" value="1"/>
</dbReference>
<evidence type="ECO:0000313" key="4">
    <source>
        <dbReference type="Proteomes" id="UP001177160"/>
    </source>
</evidence>
<keyword evidence="1" id="KW-0812">Transmembrane</keyword>
<feature type="transmembrane region" description="Helical" evidence="1">
    <location>
        <begin position="43"/>
        <end position="60"/>
    </location>
</feature>
<dbReference type="EMBL" id="JAOVQM010000001">
    <property type="protein sequence ID" value="MCV2231519.1"/>
    <property type="molecule type" value="Genomic_DNA"/>
</dbReference>
<accession>A0ABT2Y459</accession>
<feature type="transmembrane region" description="Helical" evidence="1">
    <location>
        <begin position="155"/>
        <end position="177"/>
    </location>
</feature>
<dbReference type="NCBIfam" id="TIGR00254">
    <property type="entry name" value="GGDEF"/>
    <property type="match status" value="1"/>
</dbReference>
<dbReference type="CDD" id="cd01949">
    <property type="entry name" value="GGDEF"/>
    <property type="match status" value="1"/>
</dbReference>
<feature type="transmembrane region" description="Helical" evidence="1">
    <location>
        <begin position="93"/>
        <end position="111"/>
    </location>
</feature>
<name>A0ABT2Y459_9MOLU</name>
<feature type="domain" description="GGDEF" evidence="2">
    <location>
        <begin position="223"/>
        <end position="350"/>
    </location>
</feature>
<evidence type="ECO:0000259" key="2">
    <source>
        <dbReference type="PROSITE" id="PS50887"/>
    </source>
</evidence>
<keyword evidence="1" id="KW-0472">Membrane</keyword>
<feature type="transmembrane region" description="Helical" evidence="1">
    <location>
        <begin position="118"/>
        <end position="135"/>
    </location>
</feature>
<dbReference type="SMART" id="SM00267">
    <property type="entry name" value="GGDEF"/>
    <property type="match status" value="1"/>
</dbReference>